<dbReference type="EMBL" id="JANEYG010000003">
    <property type="protein sequence ID" value="KAJ8924012.1"/>
    <property type="molecule type" value="Genomic_DNA"/>
</dbReference>
<gene>
    <name evidence="4" type="ORF">NQ315_006788</name>
</gene>
<reference evidence="4 5" key="1">
    <citation type="journal article" date="2023" name="Insect Mol. Biol.">
        <title>Genome sequencing provides insights into the evolution of gene families encoding plant cell wall-degrading enzymes in longhorned beetles.</title>
        <authorList>
            <person name="Shin N.R."/>
            <person name="Okamura Y."/>
            <person name="Kirsch R."/>
            <person name="Pauchet Y."/>
        </authorList>
    </citation>
    <scope>NUCLEOTIDE SEQUENCE [LARGE SCALE GENOMIC DNA]</scope>
    <source>
        <strain evidence="4">EAD_L_NR</strain>
    </source>
</reference>
<dbReference type="Proteomes" id="UP001159042">
    <property type="component" value="Unassembled WGS sequence"/>
</dbReference>
<evidence type="ECO:0000313" key="4">
    <source>
        <dbReference type="EMBL" id="KAJ8924012.1"/>
    </source>
</evidence>
<keyword evidence="5" id="KW-1185">Reference proteome</keyword>
<dbReference type="PANTHER" id="PTHR31849:SF1">
    <property type="entry name" value="CYSTEINE-RICH DPF MOTIF DOMAIN-CONTAINING PROTEIN 1"/>
    <property type="match status" value="1"/>
</dbReference>
<feature type="domain" description="Cysteine-rich DPF motif" evidence="3">
    <location>
        <begin position="37"/>
        <end position="130"/>
    </location>
</feature>
<dbReference type="PANTHER" id="PTHR31849">
    <property type="entry name" value="CYSTEINE-RICH PDF MOTIF DOMAIN-CONTAINING PROTEIN 1"/>
    <property type="match status" value="1"/>
</dbReference>
<evidence type="ECO:0000313" key="5">
    <source>
        <dbReference type="Proteomes" id="UP001159042"/>
    </source>
</evidence>
<comment type="similarity">
    <text evidence="1">Belongs to the CDPF1 family.</text>
</comment>
<evidence type="ECO:0000256" key="1">
    <source>
        <dbReference type="ARBA" id="ARBA00007917"/>
    </source>
</evidence>
<comment type="caution">
    <text evidence="4">The sequence shown here is derived from an EMBL/GenBank/DDBJ whole genome shotgun (WGS) entry which is preliminary data.</text>
</comment>
<organism evidence="4 5">
    <name type="scientific">Exocentrus adspersus</name>
    <dbReference type="NCBI Taxonomy" id="1586481"/>
    <lineage>
        <taxon>Eukaryota</taxon>
        <taxon>Metazoa</taxon>
        <taxon>Ecdysozoa</taxon>
        <taxon>Arthropoda</taxon>
        <taxon>Hexapoda</taxon>
        <taxon>Insecta</taxon>
        <taxon>Pterygota</taxon>
        <taxon>Neoptera</taxon>
        <taxon>Endopterygota</taxon>
        <taxon>Coleoptera</taxon>
        <taxon>Polyphaga</taxon>
        <taxon>Cucujiformia</taxon>
        <taxon>Chrysomeloidea</taxon>
        <taxon>Cerambycidae</taxon>
        <taxon>Lamiinae</taxon>
        <taxon>Acanthocinini</taxon>
        <taxon>Exocentrus</taxon>
    </lineage>
</organism>
<dbReference type="AlphaFoldDB" id="A0AAV8WCH0"/>
<dbReference type="InterPro" id="IPR042426">
    <property type="entry name" value="CDPF1"/>
</dbReference>
<dbReference type="PRINTS" id="PR01995">
    <property type="entry name" value="UPF0595"/>
</dbReference>
<evidence type="ECO:0000259" key="3">
    <source>
        <dbReference type="Pfam" id="PF10170"/>
    </source>
</evidence>
<protein>
    <recommendedName>
        <fullName evidence="2">Cysteine-rich DPF motif domain-containing protein 1</fullName>
    </recommendedName>
</protein>
<name>A0AAV8WCH0_9CUCU</name>
<dbReference type="InterPro" id="IPR018785">
    <property type="entry name" value="CDPF1_dom"/>
</dbReference>
<sequence>MLFHERCRKLLKQKRLHYPKKCIPKEEEKPKEEVKYFQCSFCVFKQPYEYFGRNPPQIKNYILLEDAYVIENPFFPPKKGKVIILGTHCIKCRKSVCKDVNCSVYFDGTYCIQCAKNNLQNFPPSVQEKLNRII</sequence>
<evidence type="ECO:0000256" key="2">
    <source>
        <dbReference type="ARBA" id="ARBA00014801"/>
    </source>
</evidence>
<proteinExistence type="inferred from homology"/>
<accession>A0AAV8WCH0</accession>
<dbReference type="Pfam" id="PF10170">
    <property type="entry name" value="C6_DPF"/>
    <property type="match status" value="1"/>
</dbReference>